<evidence type="ECO:0000313" key="3">
    <source>
        <dbReference type="EnsemblMetazoa" id="XP_011403990.2"/>
    </source>
</evidence>
<accession>A0AAN0IMA4</accession>
<dbReference type="Pfam" id="PF20478">
    <property type="entry name" value="P2RX7_C"/>
    <property type="match status" value="1"/>
</dbReference>
<evidence type="ECO:0000256" key="1">
    <source>
        <dbReference type="SAM" id="MobiDB-lite"/>
    </source>
</evidence>
<dbReference type="InterPro" id="IPR046815">
    <property type="entry name" value="P2RX7_C"/>
</dbReference>
<feature type="domain" description="P2X purinoreceptor 7 intracellular" evidence="2">
    <location>
        <begin position="44"/>
        <end position="180"/>
    </location>
</feature>
<sequence length="182" mass="20553">MSDSEGTNEWSTDSENEAEESLGTQPFMFEPEASDSSSSDSDDEINDPESRLGNTTWCQCGHCVPMPTCMECVCCCEIQQVVAKKNHLQSPVVCITLHPGFHNVCLDMWVLQAASYVYRQQYGTSARHGSFHDQMRHTAYRQLVSWCWQWLGRNNRVVLPACAVAKIRETFPSNGNYVGFEL</sequence>
<dbReference type="GeneID" id="105312783"/>
<reference evidence="3" key="2">
    <citation type="submission" date="2024-06" db="UniProtKB">
        <authorList>
            <consortium name="EnsemblMetazoa"/>
        </authorList>
    </citation>
    <scope>IDENTIFICATION</scope>
</reference>
<evidence type="ECO:0000259" key="2">
    <source>
        <dbReference type="Pfam" id="PF20478"/>
    </source>
</evidence>
<protein>
    <recommendedName>
        <fullName evidence="2">P2X purinoreceptor 7 intracellular domain-containing protein</fullName>
    </recommendedName>
</protein>
<evidence type="ECO:0000313" key="4">
    <source>
        <dbReference type="Proteomes" id="UP000007879"/>
    </source>
</evidence>
<dbReference type="KEGG" id="aqu:105312783"/>
<dbReference type="PANTHER" id="PTHR36981">
    <property type="entry name" value="ZGC:195170"/>
    <property type="match status" value="1"/>
</dbReference>
<organism evidence="3 4">
    <name type="scientific">Amphimedon queenslandica</name>
    <name type="common">Sponge</name>
    <dbReference type="NCBI Taxonomy" id="400682"/>
    <lineage>
        <taxon>Eukaryota</taxon>
        <taxon>Metazoa</taxon>
        <taxon>Porifera</taxon>
        <taxon>Demospongiae</taxon>
        <taxon>Heteroscleromorpha</taxon>
        <taxon>Haplosclerida</taxon>
        <taxon>Niphatidae</taxon>
        <taxon>Amphimedon</taxon>
    </lineage>
</organism>
<feature type="compositionally biased region" description="Polar residues" evidence="1">
    <location>
        <begin position="1"/>
        <end position="11"/>
    </location>
</feature>
<dbReference type="AlphaFoldDB" id="A0AAN0IMA4"/>
<reference evidence="4" key="1">
    <citation type="journal article" date="2010" name="Nature">
        <title>The Amphimedon queenslandica genome and the evolution of animal complexity.</title>
        <authorList>
            <person name="Srivastava M."/>
            <person name="Simakov O."/>
            <person name="Chapman J."/>
            <person name="Fahey B."/>
            <person name="Gauthier M.E."/>
            <person name="Mitros T."/>
            <person name="Richards G.S."/>
            <person name="Conaco C."/>
            <person name="Dacre M."/>
            <person name="Hellsten U."/>
            <person name="Larroux C."/>
            <person name="Putnam N.H."/>
            <person name="Stanke M."/>
            <person name="Adamska M."/>
            <person name="Darling A."/>
            <person name="Degnan S.M."/>
            <person name="Oakley T.H."/>
            <person name="Plachetzki D.C."/>
            <person name="Zhai Y."/>
            <person name="Adamski M."/>
            <person name="Calcino A."/>
            <person name="Cummins S.F."/>
            <person name="Goodstein D.M."/>
            <person name="Harris C."/>
            <person name="Jackson D.J."/>
            <person name="Leys S.P."/>
            <person name="Shu S."/>
            <person name="Woodcroft B.J."/>
            <person name="Vervoort M."/>
            <person name="Kosik K.S."/>
            <person name="Manning G."/>
            <person name="Degnan B.M."/>
            <person name="Rokhsar D.S."/>
        </authorList>
    </citation>
    <scope>NUCLEOTIDE SEQUENCE [LARGE SCALE GENOMIC DNA]</scope>
</reference>
<keyword evidence="4" id="KW-1185">Reference proteome</keyword>
<name>A0AAN0IMA4_AMPQE</name>
<dbReference type="Proteomes" id="UP000007879">
    <property type="component" value="Unassembled WGS sequence"/>
</dbReference>
<dbReference type="EnsemblMetazoa" id="XM_011405688.2">
    <property type="protein sequence ID" value="XP_011403990.2"/>
    <property type="gene ID" value="LOC105312783"/>
</dbReference>
<feature type="region of interest" description="Disordered" evidence="1">
    <location>
        <begin position="1"/>
        <end position="48"/>
    </location>
</feature>
<dbReference type="RefSeq" id="XP_011403990.2">
    <property type="nucleotide sequence ID" value="XM_011405688.2"/>
</dbReference>
<proteinExistence type="predicted"/>
<dbReference type="PANTHER" id="PTHR36981:SF1">
    <property type="entry name" value="P2X PURINORECEPTOR 7 INTRACELLULAR DOMAIN-CONTAINING PROTEIN"/>
    <property type="match status" value="1"/>
</dbReference>